<keyword evidence="8" id="KW-1185">Reference proteome</keyword>
<dbReference type="Gene3D" id="1.10.220.100">
    <property type="entry name" value="conserved c-terminal region of ge- 1"/>
    <property type="match status" value="1"/>
</dbReference>
<keyword evidence="4" id="KW-0853">WD repeat</keyword>
<keyword evidence="6" id="KW-0175">Coiled coil</keyword>
<evidence type="ECO:0000256" key="6">
    <source>
        <dbReference type="ARBA" id="ARBA00023054"/>
    </source>
</evidence>
<dbReference type="Pfam" id="PF21289">
    <property type="entry name" value="EDC4_C"/>
    <property type="match status" value="1"/>
</dbReference>
<dbReference type="InterPro" id="IPR044938">
    <property type="entry name" value="EDC4_C_sf"/>
</dbReference>
<dbReference type="InParanoid" id="A0A7F5RCI2"/>
<name>A0A7F5RCI2_AGRPL</name>
<comment type="subcellular location">
    <subcellularLocation>
        <location evidence="1">Cytoplasm</location>
        <location evidence="1">P-body</location>
    </subcellularLocation>
</comment>
<dbReference type="InterPro" id="IPR049404">
    <property type="entry name" value="EDC4_C"/>
</dbReference>
<dbReference type="RefSeq" id="XP_025833676.1">
    <property type="nucleotide sequence ID" value="XM_025977891.1"/>
</dbReference>
<evidence type="ECO:0000256" key="3">
    <source>
        <dbReference type="ARBA" id="ARBA00022490"/>
    </source>
</evidence>
<dbReference type="GeneID" id="112905439"/>
<evidence type="ECO:0000313" key="9">
    <source>
        <dbReference type="RefSeq" id="XP_025833676.1"/>
    </source>
</evidence>
<accession>A0A7F5RCI2</accession>
<organism evidence="8 9">
    <name type="scientific">Agrilus planipennis</name>
    <name type="common">Emerald ash borer</name>
    <name type="synonym">Agrilus marcopoli</name>
    <dbReference type="NCBI Taxonomy" id="224129"/>
    <lineage>
        <taxon>Eukaryota</taxon>
        <taxon>Metazoa</taxon>
        <taxon>Ecdysozoa</taxon>
        <taxon>Arthropoda</taxon>
        <taxon>Hexapoda</taxon>
        <taxon>Insecta</taxon>
        <taxon>Pterygota</taxon>
        <taxon>Neoptera</taxon>
        <taxon>Endopterygota</taxon>
        <taxon>Coleoptera</taxon>
        <taxon>Polyphaga</taxon>
        <taxon>Elateriformia</taxon>
        <taxon>Buprestoidea</taxon>
        <taxon>Buprestidae</taxon>
        <taxon>Agrilinae</taxon>
        <taxon>Agrilus</taxon>
    </lineage>
</organism>
<evidence type="ECO:0000313" key="8">
    <source>
        <dbReference type="Proteomes" id="UP000192223"/>
    </source>
</evidence>
<dbReference type="GO" id="GO:0031087">
    <property type="term" value="P:deadenylation-independent decapping of nuclear-transcribed mRNA"/>
    <property type="evidence" value="ECO:0007669"/>
    <property type="project" value="InterPro"/>
</dbReference>
<dbReference type="FunFam" id="1.10.220.100:FF:000001">
    <property type="entry name" value="Enhancer of mRNA-decapping protein 4"/>
    <property type="match status" value="1"/>
</dbReference>
<reference evidence="9" key="1">
    <citation type="submission" date="2025-08" db="UniProtKB">
        <authorList>
            <consortium name="RefSeq"/>
        </authorList>
    </citation>
    <scope>IDENTIFICATION</scope>
    <source>
        <tissue evidence="9">Entire body</tissue>
    </source>
</reference>
<dbReference type="Gene3D" id="6.10.140.270">
    <property type="match status" value="1"/>
</dbReference>
<keyword evidence="3" id="KW-0963">Cytoplasm</keyword>
<proteinExistence type="inferred from homology"/>
<dbReference type="AlphaFoldDB" id="A0A7F5RCI2"/>
<dbReference type="Proteomes" id="UP000192223">
    <property type="component" value="Unplaced"/>
</dbReference>
<evidence type="ECO:0000259" key="7">
    <source>
        <dbReference type="Pfam" id="PF21289"/>
    </source>
</evidence>
<dbReference type="KEGG" id="apln:112905439"/>
<sequence>MQDKIALTIAELVSEQVKQGLKNHVAILEDSVLNAVRSRAVTPSPHVIDTQFQLVQIQQALAKGQIDVAFQQALSASDLSLVVYVCEKVNPQEVFGLDKCILPQHVTLSLIQQLSADLTRNTELKYMYLQEALLNLSTSHPLTKDHIPAILKELLKQLNNFIMSNSTHKCARNMRMLQMITQSLLKS</sequence>
<gene>
    <name evidence="9" type="primary">LOC112905439</name>
</gene>
<evidence type="ECO:0000256" key="5">
    <source>
        <dbReference type="ARBA" id="ARBA00022737"/>
    </source>
</evidence>
<evidence type="ECO:0000256" key="2">
    <source>
        <dbReference type="ARBA" id="ARBA00009639"/>
    </source>
</evidence>
<keyword evidence="5" id="KW-0677">Repeat</keyword>
<dbReference type="PANTHER" id="PTHR15598:SF5">
    <property type="entry name" value="ENHANCER OF MRNA-DECAPPING PROTEIN 4"/>
    <property type="match status" value="1"/>
</dbReference>
<protein>
    <submittedName>
        <fullName evidence="9">Enhancer of mRNA-decapping protein 4-like isoform X1</fullName>
    </submittedName>
</protein>
<dbReference type="GO" id="GO:0000932">
    <property type="term" value="C:P-body"/>
    <property type="evidence" value="ECO:0007669"/>
    <property type="project" value="UniProtKB-SubCell"/>
</dbReference>
<dbReference type="OrthoDB" id="21128at2759"/>
<comment type="similarity">
    <text evidence="2">Belongs to the WD repeat EDC4 family.</text>
</comment>
<evidence type="ECO:0000256" key="1">
    <source>
        <dbReference type="ARBA" id="ARBA00004201"/>
    </source>
</evidence>
<dbReference type="PANTHER" id="PTHR15598">
    <property type="entry name" value="ENHANCER OF MRNA-DECAPPING PROTEIN 4"/>
    <property type="match status" value="1"/>
</dbReference>
<evidence type="ECO:0000256" key="4">
    <source>
        <dbReference type="ARBA" id="ARBA00022574"/>
    </source>
</evidence>
<feature type="domain" description="Enhancer of mRNA-decapping protein 4 C-terminal" evidence="7">
    <location>
        <begin position="57"/>
        <end position="177"/>
    </location>
</feature>
<dbReference type="InterPro" id="IPR045152">
    <property type="entry name" value="EDC4-like"/>
</dbReference>